<accession>A0A1Q9RAW8</accession>
<dbReference type="GO" id="GO:0009279">
    <property type="term" value="C:cell outer membrane"/>
    <property type="evidence" value="ECO:0007669"/>
    <property type="project" value="UniProtKB-SubCell"/>
</dbReference>
<sequence length="940" mass="106213" precursor="true">MALKSPAFRKKFPLLVTGSLLALQPLATSYVVAAEQFDCQVSASGGWDCKPKTSATQLPPRPVHDGAAVSSANAGPGQSADDGAVEDRGPKPVLVTESKGRGLKSRSADYSHLDWVPREKLTAAQLAETGPYCSGAYIEPIRPGMNDSTPKDESPTFLGAKVSRYQQEQQIATLAGDVVMRQGSMQAEADEANLYQAENRGELTGNVKIRDNGSLVVGDRAEIQLDTGEAQVDNAEYVMHKSRIRGNALYAKRSENAIIRLKDGTYTTCEPNSNAWQLKGNNITLNPATGFGTATNVTLRVKDIPVLYTPYIYFPIDDRRQSGFLPPSFSTSSDTGFMLVTPYYFNLAPNYDATLYPRYMAKRGLLMEGEFRYLTPSSEGQFGGAWLNDEDDDRKKQTDYTDKRWMVNWQHKGGLDSRLMTEIDYTDISDPFYFQDLETDQIGVENRDYLNQRAAMTYRGDSYTAQLAVHAYEMASISNITPYDRLPQLILTGMLPYHPGGLEFSYEADATRFERDLQDGVVLDKDGVPDPATGGRRLDDNVLGIARANGTRLNAAPKISLPLSNTYGYLTPSLKYVTTQYDLDLDGKGKSNIADYTADQLRVNGDYKSSQNRNIPVVSVDSGLYFDRDTQWFGKNYRQTLEPRLYYLYVPYKDQADIPIFDSGETSFNYASLFRDNRFVGGDRIGDENKLSLGVTNRWIEENGFERQRFSIGQALYFKDRKVQLPGIDWKDRDDAQADVSPYALEYEYRFNRDWRFNSDFNWDPDSRSTRSGSAMFHFQPEDNVNKIVNLGYRYRNDMVRYDNITGKWSVGGGDYGTPGQPGYVKDYYKIQQHDFSVMWPIVPQWTAIARWQHDYNRNRTLEAMGGFEYDNCCWKLRLVNRYWVDYDEYSQAAPENEKGDHGVFLQIVLKGLGGVVGNKVETFLDKGIQGYRAREDQAY</sequence>
<dbReference type="Pfam" id="PF03968">
    <property type="entry name" value="LptD_N"/>
    <property type="match status" value="1"/>
</dbReference>
<name>A0A1Q9RAW8_PSEPU</name>
<dbReference type="PANTHER" id="PTHR30189">
    <property type="entry name" value="LPS-ASSEMBLY PROTEIN"/>
    <property type="match status" value="1"/>
</dbReference>
<dbReference type="PANTHER" id="PTHR30189:SF1">
    <property type="entry name" value="LPS-ASSEMBLY PROTEIN LPTD"/>
    <property type="match status" value="1"/>
</dbReference>
<feature type="region of interest" description="Disordered" evidence="5">
    <location>
        <begin position="53"/>
        <end position="101"/>
    </location>
</feature>
<feature type="domain" description="Organic solvent tolerance-like N-terminal" evidence="6">
    <location>
        <begin position="161"/>
        <end position="290"/>
    </location>
</feature>
<dbReference type="Pfam" id="PF04453">
    <property type="entry name" value="LptD"/>
    <property type="match status" value="1"/>
</dbReference>
<reference evidence="8 9" key="1">
    <citation type="submission" date="2016-10" db="EMBL/GenBank/DDBJ databases">
        <title>Genome Sequence of Pseudomonas putida GM4FR.</title>
        <authorList>
            <person name="Poehlein A."/>
            <person name="Wemheuer F."/>
            <person name="Hollensteiner J."/>
            <person name="Wemheuer B."/>
        </authorList>
    </citation>
    <scope>NUCLEOTIDE SEQUENCE [LARGE SCALE GENOMIC DNA]</scope>
    <source>
        <strain evidence="8 9">GM4FR</strain>
    </source>
</reference>
<evidence type="ECO:0000256" key="3">
    <source>
        <dbReference type="ARBA" id="ARBA00023237"/>
    </source>
</evidence>
<feature type="signal peptide" evidence="4">
    <location>
        <begin position="1"/>
        <end position="33"/>
    </location>
</feature>
<proteinExistence type="inferred from homology"/>
<comment type="similarity">
    <text evidence="4">Belongs to the LptD family.</text>
</comment>
<dbReference type="InterPro" id="IPR005653">
    <property type="entry name" value="OstA-like_N"/>
</dbReference>
<keyword evidence="2 4" id="KW-0472">Membrane</keyword>
<evidence type="ECO:0000256" key="5">
    <source>
        <dbReference type="SAM" id="MobiDB-lite"/>
    </source>
</evidence>
<organism evidence="8 9">
    <name type="scientific">Pseudomonas putida</name>
    <name type="common">Arthrobacter siderocapsulatus</name>
    <dbReference type="NCBI Taxonomy" id="303"/>
    <lineage>
        <taxon>Bacteria</taxon>
        <taxon>Pseudomonadati</taxon>
        <taxon>Pseudomonadota</taxon>
        <taxon>Gammaproteobacteria</taxon>
        <taxon>Pseudomonadales</taxon>
        <taxon>Pseudomonadaceae</taxon>
        <taxon>Pseudomonas</taxon>
    </lineage>
</organism>
<evidence type="ECO:0000313" key="9">
    <source>
        <dbReference type="Proteomes" id="UP000186736"/>
    </source>
</evidence>
<gene>
    <name evidence="4 8" type="primary">lptD</name>
    <name evidence="8" type="ORF">PSEMO_05060</name>
</gene>
<comment type="subunit">
    <text evidence="4">Component of the lipopolysaccharide transport and assembly complex. Interacts with LptE and LptA.</text>
</comment>
<dbReference type="GO" id="GO:1990351">
    <property type="term" value="C:transporter complex"/>
    <property type="evidence" value="ECO:0007669"/>
    <property type="project" value="TreeGrafter"/>
</dbReference>
<evidence type="ECO:0000256" key="2">
    <source>
        <dbReference type="ARBA" id="ARBA00023136"/>
    </source>
</evidence>
<dbReference type="InterPro" id="IPR050218">
    <property type="entry name" value="LptD"/>
</dbReference>
<comment type="caution">
    <text evidence="4">Lacks conserved residue(s) required for the propagation of feature annotation.</text>
</comment>
<dbReference type="InterPro" id="IPR020889">
    <property type="entry name" value="LipoPS_assembly_LptD"/>
</dbReference>
<dbReference type="Proteomes" id="UP000186736">
    <property type="component" value="Unassembled WGS sequence"/>
</dbReference>
<keyword evidence="1 4" id="KW-0732">Signal</keyword>
<dbReference type="EMBL" id="MKZO01000005">
    <property type="protein sequence ID" value="OLS64491.1"/>
    <property type="molecule type" value="Genomic_DNA"/>
</dbReference>
<dbReference type="HAMAP" id="MF_01411">
    <property type="entry name" value="LPS_assembly_LptD"/>
    <property type="match status" value="1"/>
</dbReference>
<dbReference type="InterPro" id="IPR007543">
    <property type="entry name" value="LptD_C"/>
</dbReference>
<dbReference type="OrthoDB" id="9760225at2"/>
<evidence type="ECO:0000259" key="7">
    <source>
        <dbReference type="Pfam" id="PF04453"/>
    </source>
</evidence>
<evidence type="ECO:0000256" key="4">
    <source>
        <dbReference type="HAMAP-Rule" id="MF_01411"/>
    </source>
</evidence>
<feature type="domain" description="LptD C-terminal" evidence="7">
    <location>
        <begin position="403"/>
        <end position="846"/>
    </location>
</feature>
<keyword evidence="3 4" id="KW-0998">Cell outer membrane</keyword>
<feature type="chain" id="PRO_5013412850" description="LPS-assembly protein LptD" evidence="4">
    <location>
        <begin position="34"/>
        <end position="940"/>
    </location>
</feature>
<dbReference type="Gene3D" id="2.60.450.10">
    <property type="entry name" value="Lipopolysaccharide (LPS) transport protein A like domain"/>
    <property type="match status" value="1"/>
</dbReference>
<protein>
    <recommendedName>
        <fullName evidence="4">LPS-assembly protein LptD</fullName>
    </recommendedName>
</protein>
<comment type="caution">
    <text evidence="8">The sequence shown here is derived from an EMBL/GenBank/DDBJ whole genome shotgun (WGS) entry which is preliminary data.</text>
</comment>
<evidence type="ECO:0000259" key="6">
    <source>
        <dbReference type="Pfam" id="PF03968"/>
    </source>
</evidence>
<comment type="function">
    <text evidence="4">Together with LptE, is involved in the assembly of lipopolysaccharide (LPS) at the surface of the outer membrane.</text>
</comment>
<dbReference type="RefSeq" id="WP_075801597.1">
    <property type="nucleotide sequence ID" value="NZ_MKZO01000005.1"/>
</dbReference>
<dbReference type="GO" id="GO:0043165">
    <property type="term" value="P:Gram-negative-bacterium-type cell outer membrane assembly"/>
    <property type="evidence" value="ECO:0007669"/>
    <property type="project" value="UniProtKB-UniRule"/>
</dbReference>
<comment type="subcellular location">
    <subcellularLocation>
        <location evidence="4">Cell outer membrane</location>
    </subcellularLocation>
</comment>
<evidence type="ECO:0000256" key="1">
    <source>
        <dbReference type="ARBA" id="ARBA00022729"/>
    </source>
</evidence>
<dbReference type="AlphaFoldDB" id="A0A1Q9RAW8"/>
<evidence type="ECO:0000313" key="8">
    <source>
        <dbReference type="EMBL" id="OLS64491.1"/>
    </source>
</evidence>
<dbReference type="GO" id="GO:0015920">
    <property type="term" value="P:lipopolysaccharide transport"/>
    <property type="evidence" value="ECO:0007669"/>
    <property type="project" value="InterPro"/>
</dbReference>